<evidence type="ECO:0000313" key="2">
    <source>
        <dbReference type="EMBL" id="KAL0068357.1"/>
    </source>
</evidence>
<proteinExistence type="predicted"/>
<comment type="caution">
    <text evidence="2">The sequence shown here is derived from an EMBL/GenBank/DDBJ whole genome shotgun (WGS) entry which is preliminary data.</text>
</comment>
<sequence>MFKYHFGIFFIEMNFEDVFQYTQAIHREWQPNTYWVLELDLGGLDVEAENFDMNGVINEGLRRFVEKYSFLHAIEKKWEELKTAVAARTLDNMLHTIVVLIDNYDTAFRTVRQTALNSDASFEKYKALESALGGFFDALAYWTQLRQISRIFLAGTEQVLFSVSKRLFHRTRDVVVKGFHMTDLFGFCEQDVVDISSVLDYEFHGLRAAEWADKFLESQEAKREFKESGGHWYRLSCRTVLNFHQRKLAQKMEDLPDVTPELCVPLRYE</sequence>
<protein>
    <recommendedName>
        <fullName evidence="1">AAA-ATPase-like domain-containing protein</fullName>
    </recommendedName>
</protein>
<feature type="domain" description="AAA-ATPase-like" evidence="1">
    <location>
        <begin position="11"/>
        <end position="159"/>
    </location>
</feature>
<accession>A0ABR3A2Z1</accession>
<keyword evidence="3" id="KW-1185">Reference proteome</keyword>
<dbReference type="InterPro" id="IPR018631">
    <property type="entry name" value="AAA-ATPase-like_dom"/>
</dbReference>
<evidence type="ECO:0000259" key="1">
    <source>
        <dbReference type="Pfam" id="PF09820"/>
    </source>
</evidence>
<evidence type="ECO:0000313" key="3">
    <source>
        <dbReference type="Proteomes" id="UP001437256"/>
    </source>
</evidence>
<dbReference type="EMBL" id="JBBXMP010000018">
    <property type="protein sequence ID" value="KAL0068357.1"/>
    <property type="molecule type" value="Genomic_DNA"/>
</dbReference>
<organism evidence="2 3">
    <name type="scientific">Marasmius tenuissimus</name>
    <dbReference type="NCBI Taxonomy" id="585030"/>
    <lineage>
        <taxon>Eukaryota</taxon>
        <taxon>Fungi</taxon>
        <taxon>Dikarya</taxon>
        <taxon>Basidiomycota</taxon>
        <taxon>Agaricomycotina</taxon>
        <taxon>Agaricomycetes</taxon>
        <taxon>Agaricomycetidae</taxon>
        <taxon>Agaricales</taxon>
        <taxon>Marasmiineae</taxon>
        <taxon>Marasmiaceae</taxon>
        <taxon>Marasmius</taxon>
    </lineage>
</organism>
<reference evidence="2 3" key="1">
    <citation type="submission" date="2024-05" db="EMBL/GenBank/DDBJ databases">
        <title>A draft genome resource for the thread blight pathogen Marasmius tenuissimus strain MS-2.</title>
        <authorList>
            <person name="Yulfo-Soto G.E."/>
            <person name="Baruah I.K."/>
            <person name="Amoako-Attah I."/>
            <person name="Bukari Y."/>
            <person name="Meinhardt L.W."/>
            <person name="Bailey B.A."/>
            <person name="Cohen S.P."/>
        </authorList>
    </citation>
    <scope>NUCLEOTIDE SEQUENCE [LARGE SCALE GENOMIC DNA]</scope>
    <source>
        <strain evidence="2 3">MS-2</strain>
    </source>
</reference>
<dbReference type="Proteomes" id="UP001437256">
    <property type="component" value="Unassembled WGS sequence"/>
</dbReference>
<name>A0ABR3A2Z1_9AGAR</name>
<dbReference type="Pfam" id="PF09820">
    <property type="entry name" value="AAA-ATPase_like"/>
    <property type="match status" value="1"/>
</dbReference>
<gene>
    <name evidence="2" type="ORF">AAF712_004435</name>
</gene>